<feature type="region of interest" description="Disordered" evidence="2">
    <location>
        <begin position="75"/>
        <end position="123"/>
    </location>
</feature>
<keyword evidence="4" id="KW-1185">Reference proteome</keyword>
<dbReference type="EMBL" id="FWYD01000033">
    <property type="protein sequence ID" value="SMD10631.1"/>
    <property type="molecule type" value="Genomic_DNA"/>
</dbReference>
<evidence type="ECO:0008006" key="5">
    <source>
        <dbReference type="Google" id="ProtNLM"/>
    </source>
</evidence>
<reference evidence="3 4" key="1">
    <citation type="submission" date="2017-04" db="EMBL/GenBank/DDBJ databases">
        <authorList>
            <person name="Afonso C.L."/>
            <person name="Miller P.J."/>
            <person name="Scott M.A."/>
            <person name="Spackman E."/>
            <person name="Goraichik I."/>
            <person name="Dimitrov K.M."/>
            <person name="Suarez D.L."/>
            <person name="Swayne D.E."/>
        </authorList>
    </citation>
    <scope>NUCLEOTIDE SEQUENCE [LARGE SCALE GENOMIC DNA]</scope>
    <source>
        <strain evidence="3 4">CGMCC 1.12644</strain>
    </source>
</reference>
<dbReference type="Proteomes" id="UP000192330">
    <property type="component" value="Unassembled WGS sequence"/>
</dbReference>
<feature type="coiled-coil region" evidence="1">
    <location>
        <begin position="6"/>
        <end position="37"/>
    </location>
</feature>
<sequence>MAESTVEKLERQYEQAKARLQAAKARERTKSRKLEARRKIILGGALIERAERDPAAAEMLAGLITGLSRAQDRKTFEGWQAPCPAPDPLPAHKPVPDAQTKTASKAAPEPPSGPPDEDQGTLL</sequence>
<protein>
    <recommendedName>
        <fullName evidence="5">Mobilization protein</fullName>
    </recommendedName>
</protein>
<organism evidence="3 4">
    <name type="scientific">Primorskyibacter flagellatus</name>
    <dbReference type="NCBI Taxonomy" id="1387277"/>
    <lineage>
        <taxon>Bacteria</taxon>
        <taxon>Pseudomonadati</taxon>
        <taxon>Pseudomonadota</taxon>
        <taxon>Alphaproteobacteria</taxon>
        <taxon>Rhodobacterales</taxon>
        <taxon>Roseobacteraceae</taxon>
        <taxon>Primorskyibacter</taxon>
    </lineage>
</organism>
<dbReference type="RefSeq" id="WP_218673273.1">
    <property type="nucleotide sequence ID" value="NZ_FWYD01000033.1"/>
</dbReference>
<evidence type="ECO:0000313" key="3">
    <source>
        <dbReference type="EMBL" id="SMD10631.1"/>
    </source>
</evidence>
<gene>
    <name evidence="3" type="ORF">SAMN06295998_1335</name>
</gene>
<evidence type="ECO:0000256" key="2">
    <source>
        <dbReference type="SAM" id="MobiDB-lite"/>
    </source>
</evidence>
<name>A0A1W2ELL0_9RHOB</name>
<dbReference type="AlphaFoldDB" id="A0A1W2ELL0"/>
<proteinExistence type="predicted"/>
<evidence type="ECO:0000313" key="4">
    <source>
        <dbReference type="Proteomes" id="UP000192330"/>
    </source>
</evidence>
<keyword evidence="1" id="KW-0175">Coiled coil</keyword>
<accession>A0A1W2ELL0</accession>
<feature type="compositionally biased region" description="Pro residues" evidence="2">
    <location>
        <begin position="83"/>
        <end position="93"/>
    </location>
</feature>
<evidence type="ECO:0000256" key="1">
    <source>
        <dbReference type="SAM" id="Coils"/>
    </source>
</evidence>